<dbReference type="InterPro" id="IPR014284">
    <property type="entry name" value="RNA_pol_sigma-70_dom"/>
</dbReference>
<dbReference type="EMBL" id="QRIM01000005">
    <property type="protein sequence ID" value="RHG61343.1"/>
    <property type="molecule type" value="Genomic_DNA"/>
</dbReference>
<keyword evidence="3" id="KW-0731">Sigma factor</keyword>
<feature type="region of interest" description="Disordered" evidence="5">
    <location>
        <begin position="265"/>
        <end position="287"/>
    </location>
</feature>
<dbReference type="Proteomes" id="UP000286595">
    <property type="component" value="Unassembled WGS sequence"/>
</dbReference>
<dbReference type="Pfam" id="PF04542">
    <property type="entry name" value="Sigma70_r2"/>
    <property type="match status" value="1"/>
</dbReference>
<dbReference type="RefSeq" id="WP_118217716.1">
    <property type="nucleotide sequence ID" value="NZ_QRIM01000005.1"/>
</dbReference>
<dbReference type="GO" id="GO:0016987">
    <property type="term" value="F:sigma factor activity"/>
    <property type="evidence" value="ECO:0007669"/>
    <property type="project" value="UniProtKB-KW"/>
</dbReference>
<feature type="domain" description="RNA polymerase sigma-70 region 2" evidence="6">
    <location>
        <begin position="61"/>
        <end position="117"/>
    </location>
</feature>
<protein>
    <submittedName>
        <fullName evidence="9">Zinc-ribbon domain-containing protein</fullName>
    </submittedName>
</protein>
<evidence type="ECO:0000256" key="3">
    <source>
        <dbReference type="ARBA" id="ARBA00023082"/>
    </source>
</evidence>
<evidence type="ECO:0000313" key="10">
    <source>
        <dbReference type="Proteomes" id="UP000286595"/>
    </source>
</evidence>
<dbReference type="InterPro" id="IPR013324">
    <property type="entry name" value="RNA_pol_sigma_r3/r4-like"/>
</dbReference>
<evidence type="ECO:0000256" key="2">
    <source>
        <dbReference type="ARBA" id="ARBA00023015"/>
    </source>
</evidence>
<dbReference type="GO" id="GO:0006352">
    <property type="term" value="P:DNA-templated transcription initiation"/>
    <property type="evidence" value="ECO:0007669"/>
    <property type="project" value="InterPro"/>
</dbReference>
<dbReference type="Gene3D" id="1.10.1740.10">
    <property type="match status" value="1"/>
</dbReference>
<dbReference type="SUPFAM" id="SSF88946">
    <property type="entry name" value="Sigma2 domain of RNA polymerase sigma factors"/>
    <property type="match status" value="1"/>
</dbReference>
<evidence type="ECO:0000256" key="4">
    <source>
        <dbReference type="ARBA" id="ARBA00023163"/>
    </source>
</evidence>
<feature type="domain" description="RNA polymerase sigma factor 70 region 4 type 2" evidence="7">
    <location>
        <begin position="157"/>
        <end position="209"/>
    </location>
</feature>
<dbReference type="CDD" id="cd06171">
    <property type="entry name" value="Sigma70_r4"/>
    <property type="match status" value="1"/>
</dbReference>
<evidence type="ECO:0000259" key="6">
    <source>
        <dbReference type="Pfam" id="PF04542"/>
    </source>
</evidence>
<evidence type="ECO:0000256" key="5">
    <source>
        <dbReference type="SAM" id="MobiDB-lite"/>
    </source>
</evidence>
<dbReference type="InterPro" id="IPR013325">
    <property type="entry name" value="RNA_pol_sigma_r2"/>
</dbReference>
<dbReference type="Pfam" id="PF13240">
    <property type="entry name" value="Zn_Ribbon_1"/>
    <property type="match status" value="1"/>
</dbReference>
<accession>A0A414UDQ7</accession>
<dbReference type="InterPro" id="IPR036388">
    <property type="entry name" value="WH-like_DNA-bd_sf"/>
</dbReference>
<proteinExistence type="inferred from homology"/>
<dbReference type="Gene3D" id="1.10.10.10">
    <property type="entry name" value="Winged helix-like DNA-binding domain superfamily/Winged helix DNA-binding domain"/>
    <property type="match status" value="1"/>
</dbReference>
<dbReference type="SUPFAM" id="SSF88659">
    <property type="entry name" value="Sigma3 and sigma4 domains of RNA polymerase sigma factors"/>
    <property type="match status" value="1"/>
</dbReference>
<dbReference type="GO" id="GO:0003677">
    <property type="term" value="F:DNA binding"/>
    <property type="evidence" value="ECO:0007669"/>
    <property type="project" value="InterPro"/>
</dbReference>
<comment type="caution">
    <text evidence="9">The sequence shown here is derived from an EMBL/GenBank/DDBJ whole genome shotgun (WGS) entry which is preliminary data.</text>
</comment>
<dbReference type="InterPro" id="IPR039425">
    <property type="entry name" value="RNA_pol_sigma-70-like"/>
</dbReference>
<comment type="similarity">
    <text evidence="1">Belongs to the sigma-70 factor family. ECF subfamily.</text>
</comment>
<dbReference type="Pfam" id="PF08281">
    <property type="entry name" value="Sigma70_r4_2"/>
    <property type="match status" value="1"/>
</dbReference>
<keyword evidence="4" id="KW-0804">Transcription</keyword>
<dbReference type="InterPro" id="IPR007627">
    <property type="entry name" value="RNA_pol_sigma70_r2"/>
</dbReference>
<dbReference type="PANTHER" id="PTHR43133">
    <property type="entry name" value="RNA POLYMERASE ECF-TYPE SIGMA FACTO"/>
    <property type="match status" value="1"/>
</dbReference>
<dbReference type="NCBIfam" id="TIGR02937">
    <property type="entry name" value="sigma70-ECF"/>
    <property type="match status" value="1"/>
</dbReference>
<sequence>MYCTRCGKEIRSDQKFCGNCGAKNVNYKEKNDLKEMIEKAAAGEENALEKIYNLTYVQGFAIALQMVKNEQDAMDVMQDTYISAFRNLKQIEDPKRLKSWFNCIVANKCKDWLKKKKPQLFSDIPTGDDDREFEDTIADENLTFSPEESVDYAETKRLLKEILDGLPEDQKLCVLMYYYEELSVADIADALGCSTGTVKSRLNYARKKIRNDVEELERKGTKLYSVAPLPFILWMLREGEQTISVPGSFGKEMVRQGAGIVKSRNALTSGNTGSGKSGIRKTDPVKNGQAAGRKIVKSAAGKAAGKIIGTKAVAGVVGAAVIGGGAVAGYNIHQAKEQKVTKEEWQAAYKDWVGKWSDDTRFELFDMNGDDVPEIVRVGSCMADGATVATCTPDGIREEEIYRIGMWYIPGSNVLDNNDGNMGVFYDRVFEIKDGKWVQIGDGEYGMEDNTNPEYDENGDYVFQYKWNGKEVTKKKYEKILKKLFGNRKPEALGNEAVSYHEIINQISHY</sequence>
<evidence type="ECO:0000259" key="8">
    <source>
        <dbReference type="Pfam" id="PF13240"/>
    </source>
</evidence>
<feature type="domain" description="Zinc-ribbon" evidence="8">
    <location>
        <begin position="2"/>
        <end position="23"/>
    </location>
</feature>
<evidence type="ECO:0000256" key="1">
    <source>
        <dbReference type="ARBA" id="ARBA00010641"/>
    </source>
</evidence>
<dbReference type="AlphaFoldDB" id="A0A414UDQ7"/>
<evidence type="ECO:0000313" key="9">
    <source>
        <dbReference type="EMBL" id="RHG61343.1"/>
    </source>
</evidence>
<keyword evidence="2" id="KW-0805">Transcription regulation</keyword>
<dbReference type="PANTHER" id="PTHR43133:SF51">
    <property type="entry name" value="RNA POLYMERASE SIGMA FACTOR"/>
    <property type="match status" value="1"/>
</dbReference>
<gene>
    <name evidence="9" type="ORF">DW252_06300</name>
</gene>
<dbReference type="InterPro" id="IPR013249">
    <property type="entry name" value="RNA_pol_sigma70_r4_t2"/>
</dbReference>
<dbReference type="InterPro" id="IPR026870">
    <property type="entry name" value="Zinc_ribbon_dom"/>
</dbReference>
<evidence type="ECO:0000259" key="7">
    <source>
        <dbReference type="Pfam" id="PF08281"/>
    </source>
</evidence>
<name>A0A414UDQ7_9FIRM</name>
<organism evidence="9 10">
    <name type="scientific">Coprococcus comes</name>
    <dbReference type="NCBI Taxonomy" id="410072"/>
    <lineage>
        <taxon>Bacteria</taxon>
        <taxon>Bacillati</taxon>
        <taxon>Bacillota</taxon>
        <taxon>Clostridia</taxon>
        <taxon>Lachnospirales</taxon>
        <taxon>Lachnospiraceae</taxon>
        <taxon>Coprococcus</taxon>
    </lineage>
</organism>
<reference evidence="9 10" key="1">
    <citation type="submission" date="2018-08" db="EMBL/GenBank/DDBJ databases">
        <title>A genome reference for cultivated species of the human gut microbiota.</title>
        <authorList>
            <person name="Zou Y."/>
            <person name="Xue W."/>
            <person name="Luo G."/>
        </authorList>
    </citation>
    <scope>NUCLEOTIDE SEQUENCE [LARGE SCALE GENOMIC DNA]</scope>
    <source>
        <strain evidence="9 10">AM22-12LB</strain>
    </source>
</reference>